<dbReference type="GO" id="GO:0033962">
    <property type="term" value="P:P-body assembly"/>
    <property type="evidence" value="ECO:0007669"/>
    <property type="project" value="TreeGrafter"/>
</dbReference>
<dbReference type="STRING" id="41427.A0A182IJ75"/>
<dbReference type="GO" id="GO:0000932">
    <property type="term" value="C:P-body"/>
    <property type="evidence" value="ECO:0007669"/>
    <property type="project" value="UniProtKB-SubCell"/>
</dbReference>
<protein>
    <submittedName>
        <fullName evidence="4">Uncharacterized protein</fullName>
    </submittedName>
</protein>
<feature type="region of interest" description="Disordered" evidence="3">
    <location>
        <begin position="16"/>
        <end position="59"/>
    </location>
</feature>
<dbReference type="GO" id="GO:0000290">
    <property type="term" value="P:deadenylation-dependent decapping of nuclear-transcribed mRNA"/>
    <property type="evidence" value="ECO:0007669"/>
    <property type="project" value="InterPro"/>
</dbReference>
<evidence type="ECO:0000313" key="4">
    <source>
        <dbReference type="EnsemblMetazoa" id="AATE000169-PA.1"/>
    </source>
</evidence>
<dbReference type="PANTHER" id="PTHR21551:SF0">
    <property type="entry name" value="PROTEIN ASSOCIATED WITH TOPO II RELATED-1, ISOFORM A"/>
    <property type="match status" value="1"/>
</dbReference>
<comment type="subcellular location">
    <subcellularLocation>
        <location evidence="1">Cytoplasm</location>
        <location evidence="1">P-body</location>
    </subcellularLocation>
</comment>
<dbReference type="EnsemblMetazoa" id="AATE000169-RA">
    <property type="protein sequence ID" value="AATE000169-PA.1"/>
    <property type="gene ID" value="AATE000169"/>
</dbReference>
<proteinExistence type="predicted"/>
<evidence type="ECO:0000256" key="3">
    <source>
        <dbReference type="SAM" id="MobiDB-lite"/>
    </source>
</evidence>
<feature type="compositionally biased region" description="Acidic residues" evidence="3">
    <location>
        <begin position="37"/>
        <end position="48"/>
    </location>
</feature>
<evidence type="ECO:0000256" key="2">
    <source>
        <dbReference type="ARBA" id="ARBA00022490"/>
    </source>
</evidence>
<accession>A0A182IJ75</accession>
<dbReference type="InterPro" id="IPR039900">
    <property type="entry name" value="Pat1-like"/>
</dbReference>
<keyword evidence="2" id="KW-0963">Cytoplasm</keyword>
<evidence type="ECO:0000256" key="1">
    <source>
        <dbReference type="ARBA" id="ARBA00004201"/>
    </source>
</evidence>
<name>A0A182IJ75_ANOAO</name>
<sequence length="565" mass="62518">MDSFFGFDTSLLAASNVEGNDAGGGKRSPASRYFREDESDEEEYDALNDETFGSADNKGDWEHIHENLVRLESGVKEDDAASSELEDCHSRALQLEDYDLDLKFNYYDTNDESGRSSVGAQSIGDEFASKLRLDPSIWGSPDYYFTMYKERLAALEGDSHASRTYKDNQLNHPFTQPKGHAQLLLMSSMAKNAGMLNVAGRERKCSESKAGGGPASEAKDGGCTYAPLQFENSLGKLQCGSVTAPRKIIDMDVMGGDERDVNGNGINLEHTVSQRKTRQVLLLIETLYKMVLKLEDLLNPTAIEAITLLREKRERDRQCLANGGVDSFRGSVASLPEHTESFDELIAALIGSLSQDKTTSILSVRKGKILLRRILAVLRNHPFRWTLWAMIFNAIPWLPRKDRDDADGLLFSLYAEFERHVQGGTVADLLRVSKTFDPSAGDGTAAMMQCVATCKLLLSVIITIIFQMEVLYSKNPRTLIEEQDESSWVAFLQHANRIVVGKGTTTKANGSAAIQSSIRISPDNNIARTVRLHFERFGDRVDGADLMHFITDNGNSGTKSRADGN</sequence>
<dbReference type="PANTHER" id="PTHR21551">
    <property type="entry name" value="TOPOISOMERASE II-ASSOCIATED PROTEIN PAT1"/>
    <property type="match status" value="1"/>
</dbReference>
<organism evidence="4">
    <name type="scientific">Anopheles atroparvus</name>
    <name type="common">European mosquito</name>
    <dbReference type="NCBI Taxonomy" id="41427"/>
    <lineage>
        <taxon>Eukaryota</taxon>
        <taxon>Metazoa</taxon>
        <taxon>Ecdysozoa</taxon>
        <taxon>Arthropoda</taxon>
        <taxon>Hexapoda</taxon>
        <taxon>Insecta</taxon>
        <taxon>Pterygota</taxon>
        <taxon>Neoptera</taxon>
        <taxon>Endopterygota</taxon>
        <taxon>Diptera</taxon>
        <taxon>Nematocera</taxon>
        <taxon>Culicoidea</taxon>
        <taxon>Culicidae</taxon>
        <taxon>Anophelinae</taxon>
        <taxon>Anopheles</taxon>
    </lineage>
</organism>
<dbReference type="AlphaFoldDB" id="A0A182IJ75"/>
<reference evidence="4" key="1">
    <citation type="submission" date="2022-08" db="UniProtKB">
        <authorList>
            <consortium name="EnsemblMetazoa"/>
        </authorList>
    </citation>
    <scope>IDENTIFICATION</scope>
    <source>
        <strain evidence="4">EBRO</strain>
    </source>
</reference>
<dbReference type="GO" id="GO:0003723">
    <property type="term" value="F:RNA binding"/>
    <property type="evidence" value="ECO:0007669"/>
    <property type="project" value="TreeGrafter"/>
</dbReference>
<dbReference type="VEuPathDB" id="VectorBase:AATE000169"/>